<comment type="caution">
    <text evidence="1">The sequence shown here is derived from an EMBL/GenBank/DDBJ whole genome shotgun (WGS) entry which is preliminary data.</text>
</comment>
<accession>A0A1Q9DJ56</accession>
<name>A0A1Q9DJ56_SYMMI</name>
<evidence type="ECO:0000313" key="1">
    <source>
        <dbReference type="EMBL" id="OLP95212.1"/>
    </source>
</evidence>
<keyword evidence="2" id="KW-1185">Reference proteome</keyword>
<sequence>MEAFAVSKSTSALPVPLVRCAGYGGSSGSTQRRKSPRRGRASLVPVGSLVAVLAARRSHQKTLRLSRVLKAVEAAEVETETSIQVAPPAKLATTWSRSAEEVFEAGELEALQRAEPGEAKVYPRAARESLWRGTAASTITLALFP</sequence>
<protein>
    <submittedName>
        <fullName evidence="1">Uncharacterized protein</fullName>
    </submittedName>
</protein>
<gene>
    <name evidence="1" type="ORF">AK812_SmicGene22697</name>
</gene>
<proteinExistence type="predicted"/>
<dbReference type="AlphaFoldDB" id="A0A1Q9DJ56"/>
<dbReference type="Proteomes" id="UP000186817">
    <property type="component" value="Unassembled WGS sequence"/>
</dbReference>
<dbReference type="EMBL" id="LSRX01000512">
    <property type="protein sequence ID" value="OLP95212.1"/>
    <property type="molecule type" value="Genomic_DNA"/>
</dbReference>
<organism evidence="1 2">
    <name type="scientific">Symbiodinium microadriaticum</name>
    <name type="common">Dinoflagellate</name>
    <name type="synonym">Zooxanthella microadriatica</name>
    <dbReference type="NCBI Taxonomy" id="2951"/>
    <lineage>
        <taxon>Eukaryota</taxon>
        <taxon>Sar</taxon>
        <taxon>Alveolata</taxon>
        <taxon>Dinophyceae</taxon>
        <taxon>Suessiales</taxon>
        <taxon>Symbiodiniaceae</taxon>
        <taxon>Symbiodinium</taxon>
    </lineage>
</organism>
<reference evidence="1 2" key="1">
    <citation type="submission" date="2016-02" db="EMBL/GenBank/DDBJ databases">
        <title>Genome analysis of coral dinoflagellate symbionts highlights evolutionary adaptations to a symbiotic lifestyle.</title>
        <authorList>
            <person name="Aranda M."/>
            <person name="Li Y."/>
            <person name="Liew Y.J."/>
            <person name="Baumgarten S."/>
            <person name="Simakov O."/>
            <person name="Wilson M."/>
            <person name="Piel J."/>
            <person name="Ashoor H."/>
            <person name="Bougouffa S."/>
            <person name="Bajic V.B."/>
            <person name="Ryu T."/>
            <person name="Ravasi T."/>
            <person name="Bayer T."/>
            <person name="Micklem G."/>
            <person name="Kim H."/>
            <person name="Bhak J."/>
            <person name="Lajeunesse T.C."/>
            <person name="Voolstra C.R."/>
        </authorList>
    </citation>
    <scope>NUCLEOTIDE SEQUENCE [LARGE SCALE GENOMIC DNA]</scope>
    <source>
        <strain evidence="1 2">CCMP2467</strain>
    </source>
</reference>
<evidence type="ECO:0000313" key="2">
    <source>
        <dbReference type="Proteomes" id="UP000186817"/>
    </source>
</evidence>